<sequence length="227" mass="26496">MYYRIHTDNVFNPIGVWLFSVISHPKAIVIKEDSLLWQQVVAHKIELAKAVLDYEGETAATSYVKLTNKIRLLLVEAERTLSNLSDDEYHRRRDNAIAHGQWRLELAETGKTVEDIQRLEREIELQYVAQDNNDDKIKISASDVVTTNNVATKVESIPVHQTEYDFGSYLKELEDQDHKEFERILNSPLERKTIPEHGIFSWLFFEFSIFFHLIFIKVKYAQLKGKS</sequence>
<protein>
    <submittedName>
        <fullName evidence="2">Uncharacterized protein</fullName>
    </submittedName>
</protein>
<dbReference type="Proteomes" id="UP000667802">
    <property type="component" value="Unassembled WGS sequence"/>
</dbReference>
<dbReference type="AlphaFoldDB" id="A0AAP5IEK1"/>
<evidence type="ECO:0000313" key="3">
    <source>
        <dbReference type="Proteomes" id="UP000667802"/>
    </source>
</evidence>
<keyword evidence="1" id="KW-0812">Transmembrane</keyword>
<accession>A0AAP5IEK1</accession>
<comment type="caution">
    <text evidence="2">The sequence shown here is derived from an EMBL/GenBank/DDBJ whole genome shotgun (WGS) entry which is preliminary data.</text>
</comment>
<keyword evidence="1" id="KW-0472">Membrane</keyword>
<dbReference type="EMBL" id="JAALHA020000021">
    <property type="protein sequence ID" value="MDR9898929.1"/>
    <property type="molecule type" value="Genomic_DNA"/>
</dbReference>
<evidence type="ECO:0000256" key="1">
    <source>
        <dbReference type="SAM" id="Phobius"/>
    </source>
</evidence>
<dbReference type="RefSeq" id="WP_208344506.1">
    <property type="nucleotide sequence ID" value="NZ_CAWQFN010000509.1"/>
</dbReference>
<name>A0AAP5IEK1_9CYAN</name>
<keyword evidence="1" id="KW-1133">Transmembrane helix</keyword>
<evidence type="ECO:0000313" key="2">
    <source>
        <dbReference type="EMBL" id="MDR9898929.1"/>
    </source>
</evidence>
<gene>
    <name evidence="2" type="ORF">G7B40_030880</name>
</gene>
<reference evidence="3" key="1">
    <citation type="journal article" date="2021" name="Science">
        <title>Hunting the eagle killer: A cyanobacterial neurotoxin causes vacuolar myelinopathy.</title>
        <authorList>
            <person name="Breinlinger S."/>
            <person name="Phillips T.J."/>
            <person name="Haram B.N."/>
            <person name="Mares J."/>
            <person name="Martinez Yerena J.A."/>
            <person name="Hrouzek P."/>
            <person name="Sobotka R."/>
            <person name="Henderson W.M."/>
            <person name="Schmieder P."/>
            <person name="Williams S.M."/>
            <person name="Lauderdale J.D."/>
            <person name="Wilde H.D."/>
            <person name="Gerrin W."/>
            <person name="Kust A."/>
            <person name="Washington J.W."/>
            <person name="Wagner C."/>
            <person name="Geier B."/>
            <person name="Liebeke M."/>
            <person name="Enke H."/>
            <person name="Niedermeyer T.H.J."/>
            <person name="Wilde S.B."/>
        </authorList>
    </citation>
    <scope>NUCLEOTIDE SEQUENCE [LARGE SCALE GENOMIC DNA]</scope>
    <source>
        <strain evidence="3">Thurmond2011</strain>
    </source>
</reference>
<feature type="transmembrane region" description="Helical" evidence="1">
    <location>
        <begin position="199"/>
        <end position="218"/>
    </location>
</feature>
<proteinExistence type="predicted"/>
<organism evidence="2 3">
    <name type="scientific">Aetokthonos hydrillicola Thurmond2011</name>
    <dbReference type="NCBI Taxonomy" id="2712845"/>
    <lineage>
        <taxon>Bacteria</taxon>
        <taxon>Bacillati</taxon>
        <taxon>Cyanobacteriota</taxon>
        <taxon>Cyanophyceae</taxon>
        <taxon>Nostocales</taxon>
        <taxon>Hapalosiphonaceae</taxon>
        <taxon>Aetokthonos</taxon>
    </lineage>
</organism>
<keyword evidence="3" id="KW-1185">Reference proteome</keyword>